<dbReference type="SUPFAM" id="SSF56112">
    <property type="entry name" value="Protein kinase-like (PK-like)"/>
    <property type="match status" value="1"/>
</dbReference>
<reference evidence="2 3" key="1">
    <citation type="submission" date="2021-02" db="EMBL/GenBank/DDBJ databases">
        <title>Genome assembly of Pseudopithomyces chartarum.</title>
        <authorList>
            <person name="Jauregui R."/>
            <person name="Singh J."/>
            <person name="Voisey C."/>
        </authorList>
    </citation>
    <scope>NUCLEOTIDE SEQUENCE [LARGE SCALE GENOMIC DNA]</scope>
    <source>
        <strain evidence="2 3">AGR01</strain>
    </source>
</reference>
<evidence type="ECO:0000259" key="1">
    <source>
        <dbReference type="PROSITE" id="PS50011"/>
    </source>
</evidence>
<sequence length="524" mass="59347">MAELGLAGLATAELALKYGKELVQLCSDFRHANEEIRERVKKVKSVWIRTERQIDFLGRIWNSLDAELQDHQSELLDELSSKLDAAGKQIGRVFQKTDDGDGVLKVNRMKYAAIKGSIDKAIEQLREWQRDFDPGWFLTMKIAKSTIDLELAENSEKNPKTLATIKKDVGEEDTISTARNMRRYLTGFPEEKFDVFRKSDESAQQEPIPYSAAKWMRRTGKGGTRSYVVDTVPCMTGISVDSLTKDVRELARKLSVADPATFGLLQCRGVVKIYGSESRKPTAFEFIFQIPPGLHGPKSLRSILLDPDPSASLSKRFHLARQLAQSVSYIHTYNFVHKSIRPDTILVLQDDDTNLAASFLLGFENFRTADGPTLRAGDSAWDKDLYRHPRRQGFNPENAYIMQHDIYSLGVCLLEVGLWQSFMALDENKVMRPTELLHPEVVDHVTLVDVGNAVRLKDCLVQLARTKLPGRMGDTYTEVVINCLTCLDENNEDFGNPEEFEDEDGVQIGVRYIEKVRPNFDRAH</sequence>
<organism evidence="2 3">
    <name type="scientific">Pseudopithomyces chartarum</name>
    <dbReference type="NCBI Taxonomy" id="1892770"/>
    <lineage>
        <taxon>Eukaryota</taxon>
        <taxon>Fungi</taxon>
        <taxon>Dikarya</taxon>
        <taxon>Ascomycota</taxon>
        <taxon>Pezizomycotina</taxon>
        <taxon>Dothideomycetes</taxon>
        <taxon>Pleosporomycetidae</taxon>
        <taxon>Pleosporales</taxon>
        <taxon>Massarineae</taxon>
        <taxon>Didymosphaeriaceae</taxon>
        <taxon>Pseudopithomyces</taxon>
    </lineage>
</organism>
<protein>
    <recommendedName>
        <fullName evidence="1">Protein kinase domain-containing protein</fullName>
    </recommendedName>
</protein>
<keyword evidence="3" id="KW-1185">Reference proteome</keyword>
<comment type="caution">
    <text evidence="2">The sequence shown here is derived from an EMBL/GenBank/DDBJ whole genome shotgun (WGS) entry which is preliminary data.</text>
</comment>
<dbReference type="Proteomes" id="UP001280581">
    <property type="component" value="Unassembled WGS sequence"/>
</dbReference>
<gene>
    <name evidence="2" type="ORF">GRF29_28g2502132</name>
</gene>
<dbReference type="PANTHER" id="PTHR37542">
    <property type="entry name" value="HELO DOMAIN-CONTAINING PROTEIN-RELATED"/>
    <property type="match status" value="1"/>
</dbReference>
<accession>A0AAN6M0Q8</accession>
<name>A0AAN6M0Q8_9PLEO</name>
<dbReference type="InterPro" id="IPR011009">
    <property type="entry name" value="Kinase-like_dom_sf"/>
</dbReference>
<dbReference type="PROSITE" id="PS50011">
    <property type="entry name" value="PROTEIN_KINASE_DOM"/>
    <property type="match status" value="1"/>
</dbReference>
<evidence type="ECO:0000313" key="2">
    <source>
        <dbReference type="EMBL" id="KAK3214255.1"/>
    </source>
</evidence>
<proteinExistence type="predicted"/>
<dbReference type="Gene3D" id="1.10.510.10">
    <property type="entry name" value="Transferase(Phosphotransferase) domain 1"/>
    <property type="match status" value="1"/>
</dbReference>
<evidence type="ECO:0000313" key="3">
    <source>
        <dbReference type="Proteomes" id="UP001280581"/>
    </source>
</evidence>
<dbReference type="PANTHER" id="PTHR37542:SF1">
    <property type="entry name" value="PRION-INHIBITION AND PROPAGATION HELO DOMAIN-CONTAINING PROTEIN"/>
    <property type="match status" value="1"/>
</dbReference>
<dbReference type="GO" id="GO:0004672">
    <property type="term" value="F:protein kinase activity"/>
    <property type="evidence" value="ECO:0007669"/>
    <property type="project" value="InterPro"/>
</dbReference>
<dbReference type="AlphaFoldDB" id="A0AAN6M0Q8"/>
<dbReference type="InterPro" id="IPR000719">
    <property type="entry name" value="Prot_kinase_dom"/>
</dbReference>
<feature type="domain" description="Protein kinase" evidence="1">
    <location>
        <begin position="213"/>
        <end position="524"/>
    </location>
</feature>
<dbReference type="GO" id="GO:0005524">
    <property type="term" value="F:ATP binding"/>
    <property type="evidence" value="ECO:0007669"/>
    <property type="project" value="InterPro"/>
</dbReference>
<dbReference type="EMBL" id="WVTA01000004">
    <property type="protein sequence ID" value="KAK3214255.1"/>
    <property type="molecule type" value="Genomic_DNA"/>
</dbReference>